<dbReference type="GO" id="GO:0006508">
    <property type="term" value="P:proteolysis"/>
    <property type="evidence" value="ECO:0007669"/>
    <property type="project" value="TreeGrafter"/>
</dbReference>
<gene>
    <name evidence="4" type="ORF">ENT89_07455</name>
    <name evidence="3" type="ORF">ENX77_02595</name>
</gene>
<dbReference type="PANTHER" id="PTHR23076">
    <property type="entry name" value="METALLOPROTEASE M41 FTSH"/>
    <property type="match status" value="1"/>
</dbReference>
<comment type="caution">
    <text evidence="3">The sequence shown here is derived from an EMBL/GenBank/DDBJ whole genome shotgun (WGS) entry which is preliminary data.</text>
</comment>
<name>A0A7C3YPL5_9EURY</name>
<reference evidence="3" key="1">
    <citation type="journal article" date="2020" name="mSystems">
        <title>Genome- and Community-Level Interaction Insights into Carbon Utilization and Element Cycling Functions of Hydrothermarchaeota in Hydrothermal Sediment.</title>
        <authorList>
            <person name="Zhou Z."/>
            <person name="Liu Y."/>
            <person name="Xu W."/>
            <person name="Pan J."/>
            <person name="Luo Z.H."/>
            <person name="Li M."/>
        </authorList>
    </citation>
    <scope>NUCLEOTIDE SEQUENCE [LARGE SCALE GENOMIC DNA]</scope>
    <source>
        <strain evidence="4">SpSt-62</strain>
        <strain evidence="3">SpSt-97</strain>
    </source>
</reference>
<dbReference type="GO" id="GO:0016887">
    <property type="term" value="F:ATP hydrolysis activity"/>
    <property type="evidence" value="ECO:0007669"/>
    <property type="project" value="InterPro"/>
</dbReference>
<keyword evidence="1" id="KW-0067">ATP-binding</keyword>
<dbReference type="Gene3D" id="3.40.50.300">
    <property type="entry name" value="P-loop containing nucleotide triphosphate hydrolases"/>
    <property type="match status" value="1"/>
</dbReference>
<dbReference type="SUPFAM" id="SSF52540">
    <property type="entry name" value="P-loop containing nucleoside triphosphate hydrolases"/>
    <property type="match status" value="1"/>
</dbReference>
<evidence type="ECO:0000259" key="2">
    <source>
        <dbReference type="SMART" id="SM00382"/>
    </source>
</evidence>
<dbReference type="InterPro" id="IPR027417">
    <property type="entry name" value="P-loop_NTPase"/>
</dbReference>
<dbReference type="InterPro" id="IPR057408">
    <property type="entry name" value="PRS2_C_AAA_lid"/>
</dbReference>
<dbReference type="AlphaFoldDB" id="A0A7C3YPL5"/>
<protein>
    <submittedName>
        <fullName evidence="3">AAA family ATPase</fullName>
    </submittedName>
</protein>
<dbReference type="EMBL" id="DTAK01000065">
    <property type="protein sequence ID" value="HGU59951.1"/>
    <property type="molecule type" value="Genomic_DNA"/>
</dbReference>
<dbReference type="InterPro" id="IPR057405">
    <property type="entry name" value="PRS2-like_N"/>
</dbReference>
<dbReference type="CDD" id="cd19481">
    <property type="entry name" value="RecA-like_protease"/>
    <property type="match status" value="1"/>
</dbReference>
<evidence type="ECO:0000313" key="3">
    <source>
        <dbReference type="EMBL" id="HGE66005.1"/>
    </source>
</evidence>
<evidence type="ECO:0000256" key="1">
    <source>
        <dbReference type="RuleBase" id="RU003651"/>
    </source>
</evidence>
<dbReference type="InterPro" id="IPR003960">
    <property type="entry name" value="ATPase_AAA_CS"/>
</dbReference>
<dbReference type="SMART" id="SM00382">
    <property type="entry name" value="AAA"/>
    <property type="match status" value="1"/>
</dbReference>
<dbReference type="InterPro" id="IPR003959">
    <property type="entry name" value="ATPase_AAA_core"/>
</dbReference>
<proteinExistence type="inferred from homology"/>
<comment type="similarity">
    <text evidence="1">Belongs to the AAA ATPase family.</text>
</comment>
<dbReference type="EMBL" id="DTPI01000017">
    <property type="protein sequence ID" value="HGE66005.1"/>
    <property type="molecule type" value="Genomic_DNA"/>
</dbReference>
<dbReference type="Pfam" id="PF00004">
    <property type="entry name" value="AAA"/>
    <property type="match status" value="1"/>
</dbReference>
<evidence type="ECO:0000313" key="4">
    <source>
        <dbReference type="EMBL" id="HGU59951.1"/>
    </source>
</evidence>
<sequence length="352" mass="40129">MTNNKKGEIKFVILKPLGYPLKASYHEYPKVDNLKVFDRYAKDQWRGEIVYKGKLLFDVRMFPDFAFEVKSCEPEEGFIGDKTIFLVESESRDIITEIVTDVKLDDVIGQEEAKNKVKIILEFLKNPEKFGKWAPKNILFYGPSGTGKTMTAKALANEAQVPFLSVKSTKLIGEHVGDGARKIHELYERARQVAPCIVFLDEFDSIALDRGYQDLRGDVSEIVNALLTELDGIEKNEGICTIAATNRIDIIDQSIRSRFEEEIEFKLPNCEERYLILKNNLKDFPLKVEADLFEIAKITEGFSGRDLVEKVIKASLHKAIIKGKDILTTEDFILSIQKINKISKQPPKQMFI</sequence>
<dbReference type="PROSITE" id="PS00674">
    <property type="entry name" value="AAA"/>
    <property type="match status" value="1"/>
</dbReference>
<dbReference type="PANTHER" id="PTHR23076:SF97">
    <property type="entry name" value="ATP-DEPENDENT ZINC METALLOPROTEASE YME1L1"/>
    <property type="match status" value="1"/>
</dbReference>
<dbReference type="Gene3D" id="1.10.8.60">
    <property type="match status" value="1"/>
</dbReference>
<dbReference type="Pfam" id="PF23902">
    <property type="entry name" value="AAA_lid_PRS2_C"/>
    <property type="match status" value="1"/>
</dbReference>
<dbReference type="GO" id="GO:0005524">
    <property type="term" value="F:ATP binding"/>
    <property type="evidence" value="ECO:0007669"/>
    <property type="project" value="UniProtKB-KW"/>
</dbReference>
<dbReference type="InterPro" id="IPR003593">
    <property type="entry name" value="AAA+_ATPase"/>
</dbReference>
<accession>A0A7C3YPL5</accession>
<dbReference type="GO" id="GO:0004176">
    <property type="term" value="F:ATP-dependent peptidase activity"/>
    <property type="evidence" value="ECO:0007669"/>
    <property type="project" value="TreeGrafter"/>
</dbReference>
<keyword evidence="1" id="KW-0547">Nucleotide-binding</keyword>
<dbReference type="Pfam" id="PF23900">
    <property type="entry name" value="PRS2_N"/>
    <property type="match status" value="1"/>
</dbReference>
<organism evidence="3">
    <name type="scientific">Geoglobus ahangari</name>
    <dbReference type="NCBI Taxonomy" id="113653"/>
    <lineage>
        <taxon>Archaea</taxon>
        <taxon>Methanobacteriati</taxon>
        <taxon>Methanobacteriota</taxon>
        <taxon>Archaeoglobi</taxon>
        <taxon>Archaeoglobales</taxon>
        <taxon>Archaeoglobaceae</taxon>
        <taxon>Geoglobus</taxon>
    </lineage>
</organism>
<feature type="domain" description="AAA+ ATPase" evidence="2">
    <location>
        <begin position="134"/>
        <end position="269"/>
    </location>
</feature>